<organism evidence="1 2">
    <name type="scientific">Pontiella sulfatireligans</name>
    <dbReference type="NCBI Taxonomy" id="2750658"/>
    <lineage>
        <taxon>Bacteria</taxon>
        <taxon>Pseudomonadati</taxon>
        <taxon>Kiritimatiellota</taxon>
        <taxon>Kiritimatiellia</taxon>
        <taxon>Kiritimatiellales</taxon>
        <taxon>Pontiellaceae</taxon>
        <taxon>Pontiella</taxon>
    </lineage>
</organism>
<keyword evidence="2" id="KW-1185">Reference proteome</keyword>
<sequence length="239" mass="27249">MLRAWKSPAFRPTMDIDMLGITGNDEANIVAQIRDILAIDTIPDGLTFDAERIHTERITEDAEYEGINVRFLGFLGTARISMQIDIGFGDVVYPEPQKEELPCVLDFPATSLLCYSRESAVAEKFDAMIKHGSLNSRMKDFYDIWLLSRQFRFDLSALSEAIRLTFKQRGTELEQPLIAFSAEFISSRQTIWASFHKRLRQDHVPASFADIVSEVEMFLAPVINDYSDEMIWLPAGPWS</sequence>
<evidence type="ECO:0000313" key="2">
    <source>
        <dbReference type="Proteomes" id="UP000346198"/>
    </source>
</evidence>
<name>A0A6C2UK74_9BACT</name>
<dbReference type="InterPro" id="IPR014942">
    <property type="entry name" value="AbiEii"/>
</dbReference>
<dbReference type="Pfam" id="PF08843">
    <property type="entry name" value="AbiEii"/>
    <property type="match status" value="1"/>
</dbReference>
<proteinExistence type="predicted"/>
<dbReference type="EMBL" id="CAAHFH010000001">
    <property type="protein sequence ID" value="VGO19714.1"/>
    <property type="molecule type" value="Genomic_DNA"/>
</dbReference>
<accession>A0A6C2UK74</accession>
<evidence type="ECO:0000313" key="1">
    <source>
        <dbReference type="EMBL" id="VGO19714.1"/>
    </source>
</evidence>
<evidence type="ECO:0008006" key="3">
    <source>
        <dbReference type="Google" id="ProtNLM"/>
    </source>
</evidence>
<dbReference type="Proteomes" id="UP000346198">
    <property type="component" value="Unassembled WGS sequence"/>
</dbReference>
<gene>
    <name evidence="1" type="ORF">SCARR_01773</name>
</gene>
<reference evidence="1 2" key="1">
    <citation type="submission" date="2019-04" db="EMBL/GenBank/DDBJ databases">
        <authorList>
            <person name="Van Vliet M D."/>
        </authorList>
    </citation>
    <scope>NUCLEOTIDE SEQUENCE [LARGE SCALE GENOMIC DNA]</scope>
    <source>
        <strain evidence="1 2">F21</strain>
    </source>
</reference>
<dbReference type="AlphaFoldDB" id="A0A6C2UK74"/>
<protein>
    <recommendedName>
        <fullName evidence="3">Nucleotidyl transferase AbiEii/AbiGii toxin family protein</fullName>
    </recommendedName>
</protein>